<gene>
    <name evidence="2" type="ORF">Pmani_030871</name>
</gene>
<reference evidence="2" key="1">
    <citation type="submission" date="2023-11" db="EMBL/GenBank/DDBJ databases">
        <title>Genome assemblies of two species of porcelain crab, Petrolisthes cinctipes and Petrolisthes manimaculis (Anomura: Porcellanidae).</title>
        <authorList>
            <person name="Angst P."/>
        </authorList>
    </citation>
    <scope>NUCLEOTIDE SEQUENCE</scope>
    <source>
        <strain evidence="2">PB745_02</strain>
        <tissue evidence="2">Gill</tissue>
    </source>
</reference>
<comment type="caution">
    <text evidence="2">The sequence shown here is derived from an EMBL/GenBank/DDBJ whole genome shotgun (WGS) entry which is preliminary data.</text>
</comment>
<dbReference type="AlphaFoldDB" id="A0AAE1NUR8"/>
<keyword evidence="3" id="KW-1185">Reference proteome</keyword>
<protein>
    <submittedName>
        <fullName evidence="2">Uncharacterized protein</fullName>
    </submittedName>
</protein>
<organism evidence="2 3">
    <name type="scientific">Petrolisthes manimaculis</name>
    <dbReference type="NCBI Taxonomy" id="1843537"/>
    <lineage>
        <taxon>Eukaryota</taxon>
        <taxon>Metazoa</taxon>
        <taxon>Ecdysozoa</taxon>
        <taxon>Arthropoda</taxon>
        <taxon>Crustacea</taxon>
        <taxon>Multicrustacea</taxon>
        <taxon>Malacostraca</taxon>
        <taxon>Eumalacostraca</taxon>
        <taxon>Eucarida</taxon>
        <taxon>Decapoda</taxon>
        <taxon>Pleocyemata</taxon>
        <taxon>Anomura</taxon>
        <taxon>Galatheoidea</taxon>
        <taxon>Porcellanidae</taxon>
        <taxon>Petrolisthes</taxon>
    </lineage>
</organism>
<feature type="region of interest" description="Disordered" evidence="1">
    <location>
        <begin position="136"/>
        <end position="170"/>
    </location>
</feature>
<name>A0AAE1NUR8_9EUCA</name>
<accession>A0AAE1NUR8</accession>
<feature type="compositionally biased region" description="Basic and acidic residues" evidence="1">
    <location>
        <begin position="7"/>
        <end position="17"/>
    </location>
</feature>
<evidence type="ECO:0000313" key="3">
    <source>
        <dbReference type="Proteomes" id="UP001292094"/>
    </source>
</evidence>
<feature type="compositionally biased region" description="Low complexity" evidence="1">
    <location>
        <begin position="159"/>
        <end position="170"/>
    </location>
</feature>
<dbReference type="EMBL" id="JAWZYT010003809">
    <property type="protein sequence ID" value="KAK4296649.1"/>
    <property type="molecule type" value="Genomic_DNA"/>
</dbReference>
<evidence type="ECO:0000313" key="2">
    <source>
        <dbReference type="EMBL" id="KAK4296649.1"/>
    </source>
</evidence>
<dbReference type="Proteomes" id="UP001292094">
    <property type="component" value="Unassembled WGS sequence"/>
</dbReference>
<feature type="region of interest" description="Disordered" evidence="1">
    <location>
        <begin position="1"/>
        <end position="24"/>
    </location>
</feature>
<feature type="compositionally biased region" description="Basic and acidic residues" evidence="1">
    <location>
        <begin position="136"/>
        <end position="150"/>
    </location>
</feature>
<sequence>MACENGNDIRRSERESRPGSQDQSVWQEKIVELRRSRAGIAGSLTVKEEELLKVLQEKEASDEIKVKSESLSRTLSEFERCCRYLCLYLETHKLYDELTEAQSYNETIITRVQQVLKTARERTALDTEARVIHKGTDRECGDSLHPEDSVSRSGRHSHVSTTSSARARASAKRAALQAKAKVMEEVMKKRMEVEHLKLRKTEEELGLQQLELEPENSSCKVQIYTPQASLPTFLHNFSVLPLVSPYTEAEAFLVLSIRSYDSRGEGVAAY</sequence>
<proteinExistence type="predicted"/>
<evidence type="ECO:0000256" key="1">
    <source>
        <dbReference type="SAM" id="MobiDB-lite"/>
    </source>
</evidence>